<dbReference type="Pfam" id="PF00850">
    <property type="entry name" value="Hist_deacetyl"/>
    <property type="match status" value="1"/>
</dbReference>
<keyword evidence="2 4" id="KW-0378">Hydrolase</keyword>
<comment type="similarity">
    <text evidence="1">Belongs to the histone deacetylase family.</text>
</comment>
<accession>A0A399EGA7</accession>
<dbReference type="InterPro" id="IPR037138">
    <property type="entry name" value="His_deacetylse_dom_sf"/>
</dbReference>
<evidence type="ECO:0000256" key="1">
    <source>
        <dbReference type="ARBA" id="ARBA00005947"/>
    </source>
</evidence>
<keyword evidence="5" id="KW-1185">Reference proteome</keyword>
<comment type="caution">
    <text evidence="4">The sequence shown here is derived from an EMBL/GenBank/DDBJ whole genome shotgun (WGS) entry which is preliminary data.</text>
</comment>
<dbReference type="GO" id="GO:0040029">
    <property type="term" value="P:epigenetic regulation of gene expression"/>
    <property type="evidence" value="ECO:0007669"/>
    <property type="project" value="TreeGrafter"/>
</dbReference>
<dbReference type="GO" id="GO:0016787">
    <property type="term" value="F:hydrolase activity"/>
    <property type="evidence" value="ECO:0007669"/>
    <property type="project" value="UniProtKB-KW"/>
</dbReference>
<evidence type="ECO:0000259" key="3">
    <source>
        <dbReference type="Pfam" id="PF00850"/>
    </source>
</evidence>
<dbReference type="EMBL" id="QXDL01000103">
    <property type="protein sequence ID" value="RIH82988.1"/>
    <property type="molecule type" value="Genomic_DNA"/>
</dbReference>
<dbReference type="EC" id="3.5.1.-" evidence="4"/>
<dbReference type="InterPro" id="IPR000286">
    <property type="entry name" value="HDACs"/>
</dbReference>
<dbReference type="InterPro" id="IPR023801">
    <property type="entry name" value="His_deacetylse_dom"/>
</dbReference>
<evidence type="ECO:0000256" key="2">
    <source>
        <dbReference type="ARBA" id="ARBA00022801"/>
    </source>
</evidence>
<dbReference type="RefSeq" id="WP_119315468.1">
    <property type="nucleotide sequence ID" value="NZ_QXDL01000103.1"/>
</dbReference>
<dbReference type="InterPro" id="IPR044150">
    <property type="entry name" value="HDAC_classIV"/>
</dbReference>
<dbReference type="OrthoDB" id="9808367at2"/>
<protein>
    <submittedName>
        <fullName evidence="4">Histone deacetylase-like amidohydrolase</fullName>
        <ecNumber evidence="4">3.5.1.-</ecNumber>
    </submittedName>
</protein>
<dbReference type="AlphaFoldDB" id="A0A399EGA7"/>
<evidence type="ECO:0000313" key="4">
    <source>
        <dbReference type="EMBL" id="RIH82988.1"/>
    </source>
</evidence>
<dbReference type="InterPro" id="IPR023696">
    <property type="entry name" value="Ureohydrolase_dom_sf"/>
</dbReference>
<dbReference type="Gene3D" id="3.40.800.20">
    <property type="entry name" value="Histone deacetylase domain"/>
    <property type="match status" value="1"/>
</dbReference>
<dbReference type="SUPFAM" id="SSF52768">
    <property type="entry name" value="Arginase/deacetylase"/>
    <property type="match status" value="1"/>
</dbReference>
<dbReference type="CDD" id="cd09993">
    <property type="entry name" value="HDAC_classIV"/>
    <property type="match status" value="1"/>
</dbReference>
<proteinExistence type="inferred from homology"/>
<dbReference type="Proteomes" id="UP000265715">
    <property type="component" value="Unassembled WGS sequence"/>
</dbReference>
<dbReference type="PANTHER" id="PTHR10625">
    <property type="entry name" value="HISTONE DEACETYLASE HDAC1-RELATED"/>
    <property type="match status" value="1"/>
</dbReference>
<evidence type="ECO:0000313" key="5">
    <source>
        <dbReference type="Proteomes" id="UP000265715"/>
    </source>
</evidence>
<sequence>MKPRAYSAALSLPLAPGFAPLWNAMREGLEGVLEPHPAPAVLREELALAHREAYLHHVFNDGLTRAETLRLGRPFGPETLQRALHSAGGTLAALEDALRWGLGLNLGGGTHHAYPARAEGYSLFNDVAVAVAKARAEGLRGRVLVVDLDVHQGNGTAAFFQGDPTVFTLSVHAQHNYPQRKEQSDLDVALPDGTGDAEYLAALEPALEHAFASRPELVFFNAGADVLAGDRLGRLALSLEGLAERDRRVYRRVRESAAALVVVGGGGYHPNLRLLAAARVQTYRLAVAELWSVARGG</sequence>
<dbReference type="PANTHER" id="PTHR10625:SF19">
    <property type="entry name" value="HISTONE DEACETYLASE 12"/>
    <property type="match status" value="1"/>
</dbReference>
<dbReference type="GO" id="GO:0004407">
    <property type="term" value="F:histone deacetylase activity"/>
    <property type="evidence" value="ECO:0007669"/>
    <property type="project" value="InterPro"/>
</dbReference>
<gene>
    <name evidence="4" type="primary">hdaH_1</name>
    <name evidence="4" type="ORF">Mterra_02446</name>
</gene>
<dbReference type="PRINTS" id="PR01270">
    <property type="entry name" value="HDASUPER"/>
</dbReference>
<name>A0A399EGA7_9DEIN</name>
<feature type="domain" description="Histone deacetylase" evidence="3">
    <location>
        <begin position="32"/>
        <end position="271"/>
    </location>
</feature>
<organism evidence="4 5">
    <name type="scientific">Calidithermus terrae</name>
    <dbReference type="NCBI Taxonomy" id="1408545"/>
    <lineage>
        <taxon>Bacteria</taxon>
        <taxon>Thermotogati</taxon>
        <taxon>Deinococcota</taxon>
        <taxon>Deinococci</taxon>
        <taxon>Thermales</taxon>
        <taxon>Thermaceae</taxon>
        <taxon>Calidithermus</taxon>
    </lineage>
</organism>
<reference evidence="4 5" key="1">
    <citation type="submission" date="2018-08" db="EMBL/GenBank/DDBJ databases">
        <title>Meiothermus terrae DSM 26712 genome sequencing project.</title>
        <authorList>
            <person name="Da Costa M.S."/>
            <person name="Albuquerque L."/>
            <person name="Raposo P."/>
            <person name="Froufe H.J.C."/>
            <person name="Barroso C.S."/>
            <person name="Egas C."/>
        </authorList>
    </citation>
    <scope>NUCLEOTIDE SEQUENCE [LARGE SCALE GENOMIC DNA]</scope>
    <source>
        <strain evidence="4 5">DSM 26712</strain>
    </source>
</reference>